<name>A0A0D2LMP3_9CHLO</name>
<evidence type="ECO:0000313" key="3">
    <source>
        <dbReference type="Proteomes" id="UP000054498"/>
    </source>
</evidence>
<evidence type="ECO:0000256" key="1">
    <source>
        <dbReference type="SAM" id="MobiDB-lite"/>
    </source>
</evidence>
<reference evidence="2 3" key="1">
    <citation type="journal article" date="2013" name="BMC Genomics">
        <title>Reconstruction of the lipid metabolism for the microalga Monoraphidium neglectum from its genome sequence reveals characteristics suitable for biofuel production.</title>
        <authorList>
            <person name="Bogen C."/>
            <person name="Al-Dilaimi A."/>
            <person name="Albersmeier A."/>
            <person name="Wichmann J."/>
            <person name="Grundmann M."/>
            <person name="Rupp O."/>
            <person name="Lauersen K.J."/>
            <person name="Blifernez-Klassen O."/>
            <person name="Kalinowski J."/>
            <person name="Goesmann A."/>
            <person name="Mussgnug J.H."/>
            <person name="Kruse O."/>
        </authorList>
    </citation>
    <scope>NUCLEOTIDE SEQUENCE [LARGE SCALE GENOMIC DNA]</scope>
    <source>
        <strain evidence="2 3">SAG 48.87</strain>
    </source>
</reference>
<dbReference type="KEGG" id="mng:MNEG_16643"/>
<feature type="region of interest" description="Disordered" evidence="1">
    <location>
        <begin position="34"/>
        <end position="54"/>
    </location>
</feature>
<feature type="non-terminal residue" evidence="2">
    <location>
        <position position="1"/>
    </location>
</feature>
<dbReference type="GeneID" id="25734423"/>
<sequence>PRVFLFVQAIEAQLSLLTTPHPPTAAGCVIGLAPRPSPSSPGPMTGAAGDAQAC</sequence>
<protein>
    <submittedName>
        <fullName evidence="2">Uncharacterized protein</fullName>
    </submittedName>
</protein>
<gene>
    <name evidence="2" type="ORF">MNEG_16643</name>
</gene>
<keyword evidence="3" id="KW-1185">Reference proteome</keyword>
<proteinExistence type="predicted"/>
<accession>A0A0D2LMP3</accession>
<dbReference type="AlphaFoldDB" id="A0A0D2LMP3"/>
<dbReference type="Proteomes" id="UP000054498">
    <property type="component" value="Unassembled WGS sequence"/>
</dbReference>
<dbReference type="EMBL" id="KK106824">
    <property type="protein sequence ID" value="KIY91321.1"/>
    <property type="molecule type" value="Genomic_DNA"/>
</dbReference>
<organism evidence="2 3">
    <name type="scientific">Monoraphidium neglectum</name>
    <dbReference type="NCBI Taxonomy" id="145388"/>
    <lineage>
        <taxon>Eukaryota</taxon>
        <taxon>Viridiplantae</taxon>
        <taxon>Chlorophyta</taxon>
        <taxon>core chlorophytes</taxon>
        <taxon>Chlorophyceae</taxon>
        <taxon>CS clade</taxon>
        <taxon>Sphaeropleales</taxon>
        <taxon>Selenastraceae</taxon>
        <taxon>Monoraphidium</taxon>
    </lineage>
</organism>
<dbReference type="RefSeq" id="XP_013890341.1">
    <property type="nucleotide sequence ID" value="XM_014034887.1"/>
</dbReference>
<evidence type="ECO:0000313" key="2">
    <source>
        <dbReference type="EMBL" id="KIY91321.1"/>
    </source>
</evidence>